<reference evidence="4" key="1">
    <citation type="submission" date="2017-02" db="UniProtKB">
        <authorList>
            <consortium name="WormBaseParasite"/>
        </authorList>
    </citation>
    <scope>IDENTIFICATION</scope>
</reference>
<dbReference type="AlphaFoldDB" id="A0A0N5BJX4"/>
<name>A0A0N5BJX4_STREA</name>
<sequence length="251" mass="29424">MMDKLLISLLLLLNCISFSHSTTNPTKNIINDVLKGIDTATIGPEMTKFFEELEGLGEFYNQPLVMEDNNEYEMKKSMVADRIRKNTNMIKHLVNENENNLMPFLTQDFDKSPKPNKADVYKAQWNGEDFLTQKFAKYISDSKSLKGSRKPMSREKNHFYTKDVTTEHTNNNERKTIIISHERDTQSNVKDFLKKAIDELVKLFKGEYRKSDFDQISEEKAAKKVAELYRIHQLKMKLKELEKELQEEKIE</sequence>
<organism evidence="3 4">
    <name type="scientific">Strongyloides papillosus</name>
    <name type="common">Intestinal threadworm</name>
    <dbReference type="NCBI Taxonomy" id="174720"/>
    <lineage>
        <taxon>Eukaryota</taxon>
        <taxon>Metazoa</taxon>
        <taxon>Ecdysozoa</taxon>
        <taxon>Nematoda</taxon>
        <taxon>Chromadorea</taxon>
        <taxon>Rhabditida</taxon>
        <taxon>Tylenchina</taxon>
        <taxon>Panagrolaimomorpha</taxon>
        <taxon>Strongyloidoidea</taxon>
        <taxon>Strongyloididae</taxon>
        <taxon>Strongyloides</taxon>
    </lineage>
</organism>
<keyword evidence="3" id="KW-1185">Reference proteome</keyword>
<accession>A0A0N5BJX4</accession>
<dbReference type="WBParaSite" id="SPAL_0000624100.1">
    <property type="protein sequence ID" value="SPAL_0000624100.1"/>
    <property type="gene ID" value="SPAL_0000624100"/>
</dbReference>
<evidence type="ECO:0000256" key="2">
    <source>
        <dbReference type="SAM" id="SignalP"/>
    </source>
</evidence>
<protein>
    <submittedName>
        <fullName evidence="4">Fam-b protein</fullName>
    </submittedName>
</protein>
<keyword evidence="2" id="KW-0732">Signal</keyword>
<feature type="signal peptide" evidence="2">
    <location>
        <begin position="1"/>
        <end position="21"/>
    </location>
</feature>
<feature type="chain" id="PRO_5005894636" evidence="2">
    <location>
        <begin position="22"/>
        <end position="251"/>
    </location>
</feature>
<dbReference type="Proteomes" id="UP000046392">
    <property type="component" value="Unplaced"/>
</dbReference>
<evidence type="ECO:0000313" key="4">
    <source>
        <dbReference type="WBParaSite" id="SPAL_0000624100.1"/>
    </source>
</evidence>
<evidence type="ECO:0000256" key="1">
    <source>
        <dbReference type="SAM" id="Coils"/>
    </source>
</evidence>
<keyword evidence="1" id="KW-0175">Coiled coil</keyword>
<evidence type="ECO:0000313" key="3">
    <source>
        <dbReference type="Proteomes" id="UP000046392"/>
    </source>
</evidence>
<feature type="coiled-coil region" evidence="1">
    <location>
        <begin position="224"/>
        <end position="251"/>
    </location>
</feature>
<proteinExistence type="predicted"/>